<protein>
    <recommendedName>
        <fullName evidence="5">Biogenesis of lysosome-related organelles complex 1 subunit 2</fullName>
    </recommendedName>
</protein>
<evidence type="ECO:0000256" key="1">
    <source>
        <dbReference type="ARBA" id="ARBA00008468"/>
    </source>
</evidence>
<dbReference type="AlphaFoldDB" id="A0A9Q0M426"/>
<dbReference type="Proteomes" id="UP001142055">
    <property type="component" value="Chromosome 3"/>
</dbReference>
<dbReference type="InterPro" id="IPR019269">
    <property type="entry name" value="BLOC1_su2"/>
</dbReference>
<accession>A0A9Q0M426</accession>
<evidence type="ECO:0000256" key="2">
    <source>
        <dbReference type="SAM" id="MobiDB-lite"/>
    </source>
</evidence>
<name>A0A9Q0M426_BLOTA</name>
<feature type="compositionally biased region" description="Basic and acidic residues" evidence="2">
    <location>
        <begin position="1"/>
        <end position="15"/>
    </location>
</feature>
<dbReference type="GO" id="GO:0031083">
    <property type="term" value="C:BLOC-1 complex"/>
    <property type="evidence" value="ECO:0007669"/>
    <property type="project" value="TreeGrafter"/>
</dbReference>
<sequence length="159" mass="18210">MDHLKDGTFKDENVKNENPILHNNDNTIDIGVEATTLPPISSKDRVLATADDMFQNLHNYITSEFELTLDDYKLLESMNNVTIEKYHDISSIAENITNGIEDLNKKYEQMLPKLEIIDKLDRKVSHLEKLTYAIDAYSKRLGKKAIQTTGETDRKPEAK</sequence>
<reference evidence="3" key="1">
    <citation type="submission" date="2022-12" db="EMBL/GenBank/DDBJ databases">
        <title>Genome assemblies of Blomia tropicalis.</title>
        <authorList>
            <person name="Cui Y."/>
        </authorList>
    </citation>
    <scope>NUCLEOTIDE SEQUENCE</scope>
    <source>
        <tissue evidence="3">Adult mites</tissue>
    </source>
</reference>
<dbReference type="OMA" id="MAYAIDA"/>
<evidence type="ECO:0000313" key="4">
    <source>
        <dbReference type="Proteomes" id="UP001142055"/>
    </source>
</evidence>
<dbReference type="GO" id="GO:0000930">
    <property type="term" value="C:gamma-tubulin complex"/>
    <property type="evidence" value="ECO:0007669"/>
    <property type="project" value="TreeGrafter"/>
</dbReference>
<dbReference type="PANTHER" id="PTHR46479:SF1">
    <property type="entry name" value="BIOGENESIS OF LYSOSOME-RELATED ORGANELLES COMPLEX 1 SUBUNIT 2"/>
    <property type="match status" value="1"/>
</dbReference>
<organism evidence="3 4">
    <name type="scientific">Blomia tropicalis</name>
    <name type="common">Mite</name>
    <dbReference type="NCBI Taxonomy" id="40697"/>
    <lineage>
        <taxon>Eukaryota</taxon>
        <taxon>Metazoa</taxon>
        <taxon>Ecdysozoa</taxon>
        <taxon>Arthropoda</taxon>
        <taxon>Chelicerata</taxon>
        <taxon>Arachnida</taxon>
        <taxon>Acari</taxon>
        <taxon>Acariformes</taxon>
        <taxon>Sarcoptiformes</taxon>
        <taxon>Astigmata</taxon>
        <taxon>Glycyphagoidea</taxon>
        <taxon>Echimyopodidae</taxon>
        <taxon>Blomia</taxon>
    </lineage>
</organism>
<dbReference type="GO" id="GO:0099078">
    <property type="term" value="C:BORC complex"/>
    <property type="evidence" value="ECO:0007669"/>
    <property type="project" value="TreeGrafter"/>
</dbReference>
<dbReference type="GO" id="GO:0032418">
    <property type="term" value="P:lysosome localization"/>
    <property type="evidence" value="ECO:0007669"/>
    <property type="project" value="TreeGrafter"/>
</dbReference>
<keyword evidence="4" id="KW-1185">Reference proteome</keyword>
<gene>
    <name evidence="3" type="ORF">RDWZM_009420</name>
</gene>
<dbReference type="GO" id="GO:0043015">
    <property type="term" value="F:gamma-tubulin binding"/>
    <property type="evidence" value="ECO:0007669"/>
    <property type="project" value="TreeGrafter"/>
</dbReference>
<evidence type="ECO:0000313" key="3">
    <source>
        <dbReference type="EMBL" id="KAJ6218263.1"/>
    </source>
</evidence>
<proteinExistence type="inferred from homology"/>
<dbReference type="GO" id="GO:0016197">
    <property type="term" value="P:endosomal transport"/>
    <property type="evidence" value="ECO:0007669"/>
    <property type="project" value="TreeGrafter"/>
</dbReference>
<dbReference type="PANTHER" id="PTHR46479">
    <property type="entry name" value="BIOGENESIS OF LYSOSOME-RELATED ORGANELLES COMPLEX 1 SUBUNIT 2"/>
    <property type="match status" value="1"/>
</dbReference>
<evidence type="ECO:0008006" key="5">
    <source>
        <dbReference type="Google" id="ProtNLM"/>
    </source>
</evidence>
<feature type="region of interest" description="Disordered" evidence="2">
    <location>
        <begin position="1"/>
        <end position="20"/>
    </location>
</feature>
<dbReference type="Pfam" id="PF10046">
    <property type="entry name" value="BLOC1_2"/>
    <property type="match status" value="1"/>
</dbReference>
<comment type="similarity">
    <text evidence="1">Belongs to the BLOC1S2 family.</text>
</comment>
<comment type="caution">
    <text evidence="3">The sequence shown here is derived from an EMBL/GenBank/DDBJ whole genome shotgun (WGS) entry which is preliminary data.</text>
</comment>
<dbReference type="EMBL" id="JAPWDV010000003">
    <property type="protein sequence ID" value="KAJ6218263.1"/>
    <property type="molecule type" value="Genomic_DNA"/>
</dbReference>